<evidence type="ECO:0000313" key="1">
    <source>
        <dbReference type="EMBL" id="EKE28703.1"/>
    </source>
</evidence>
<organism evidence="1">
    <name type="scientific">uncultured bacterium</name>
    <name type="common">gcode 4</name>
    <dbReference type="NCBI Taxonomy" id="1234023"/>
    <lineage>
        <taxon>Bacteria</taxon>
        <taxon>environmental samples</taxon>
    </lineage>
</organism>
<name>K2G0F7_9BACT</name>
<sequence>MVFKIDISAHTSTLMVTSVIYKKLNDLLTSKGKKELFSFIKSVKIRWWSMTIKTEKPIVNSELQLFRSEIEEIFISVSATFWINMKETKVVFK</sequence>
<dbReference type="EMBL" id="AMFJ01000300">
    <property type="protein sequence ID" value="EKE28703.1"/>
    <property type="molecule type" value="Genomic_DNA"/>
</dbReference>
<accession>K2G0F7</accession>
<proteinExistence type="predicted"/>
<reference evidence="1" key="1">
    <citation type="journal article" date="2012" name="Science">
        <title>Fermentation, hydrogen, and sulfur metabolism in multiple uncultivated bacterial phyla.</title>
        <authorList>
            <person name="Wrighton K.C."/>
            <person name="Thomas B.C."/>
            <person name="Sharon I."/>
            <person name="Miller C.S."/>
            <person name="Castelle C.J."/>
            <person name="VerBerkmoes N.C."/>
            <person name="Wilkins M.J."/>
            <person name="Hettich R.L."/>
            <person name="Lipton M.S."/>
            <person name="Williams K.H."/>
            <person name="Long P.E."/>
            <person name="Banfield J.F."/>
        </authorList>
    </citation>
    <scope>NUCLEOTIDE SEQUENCE [LARGE SCALE GENOMIC DNA]</scope>
</reference>
<dbReference type="AlphaFoldDB" id="K2G0F7"/>
<protein>
    <submittedName>
        <fullName evidence="1">Uncharacterized protein</fullName>
    </submittedName>
</protein>
<gene>
    <name evidence="1" type="ORF">ACD_3C00026G0004</name>
</gene>
<comment type="caution">
    <text evidence="1">The sequence shown here is derived from an EMBL/GenBank/DDBJ whole genome shotgun (WGS) entry which is preliminary data.</text>
</comment>